<dbReference type="Gene3D" id="3.90.320.10">
    <property type="match status" value="1"/>
</dbReference>
<comment type="catalytic activity">
    <reaction evidence="15">
        <text>Exonucleolytic cleavage (in the presence of ATP) in either 5'- to 3'- or 3'- to 5'-direction to yield 5'-phosphooligonucleotides.</text>
        <dbReference type="EC" id="3.1.11.5"/>
    </reaction>
</comment>
<comment type="caution">
    <text evidence="19">The sequence shown here is derived from an EMBL/GenBank/DDBJ whole genome shotgun (WGS) entry which is preliminary data.</text>
</comment>
<dbReference type="NCBIfam" id="NF008128">
    <property type="entry name" value="PRK10876.1"/>
    <property type="match status" value="1"/>
</dbReference>
<feature type="domain" description="UvrD-like helicase C-terminal" evidence="18">
    <location>
        <begin position="480"/>
        <end position="746"/>
    </location>
</feature>
<comment type="domain">
    <text evidence="15">The C-terminal domain has nuclease activity and interacts with RecD. It interacts with RecA, facilitating its loading onto ssDNA.</text>
</comment>
<feature type="binding site" evidence="15">
    <location>
        <position position="956"/>
    </location>
    <ligand>
        <name>Mg(2+)</name>
        <dbReference type="ChEBI" id="CHEBI:18420"/>
    </ligand>
</feature>
<keyword evidence="9 15" id="KW-0460">Magnesium</keyword>
<evidence type="ECO:0000256" key="9">
    <source>
        <dbReference type="ARBA" id="ARBA00022842"/>
    </source>
</evidence>
<evidence type="ECO:0000256" key="6">
    <source>
        <dbReference type="ARBA" id="ARBA00022806"/>
    </source>
</evidence>
<dbReference type="Gene3D" id="1.10.486.10">
    <property type="entry name" value="PCRA, domain 4"/>
    <property type="match status" value="1"/>
</dbReference>
<evidence type="ECO:0000256" key="13">
    <source>
        <dbReference type="ARBA" id="ARBA00034617"/>
    </source>
</evidence>
<dbReference type="EMBL" id="DACSDU010000009">
    <property type="protein sequence ID" value="HAT1586218.1"/>
    <property type="molecule type" value="Genomic_DNA"/>
</dbReference>
<evidence type="ECO:0000256" key="4">
    <source>
        <dbReference type="ARBA" id="ARBA00022763"/>
    </source>
</evidence>
<dbReference type="CDD" id="cd22352">
    <property type="entry name" value="RecB_C-like"/>
    <property type="match status" value="1"/>
</dbReference>
<dbReference type="GO" id="GO:0000287">
    <property type="term" value="F:magnesium ion binding"/>
    <property type="evidence" value="ECO:0007669"/>
    <property type="project" value="UniProtKB-UniRule"/>
</dbReference>
<dbReference type="InterPro" id="IPR004586">
    <property type="entry name" value="RecB"/>
</dbReference>
<dbReference type="Proteomes" id="UP000864563">
    <property type="component" value="Unassembled WGS sequence"/>
</dbReference>
<comment type="cofactor">
    <cofactor evidence="15">
        <name>Mg(2+)</name>
        <dbReference type="ChEBI" id="CHEBI:18420"/>
    </cofactor>
    <text evidence="15">Binds 1 Mg(2+) ion per subunit.</text>
</comment>
<sequence>MNDVAESLDPLRLPLTGERLIEASAGTGKTFTIAALYLRLLLGLGGSSAFPRPLTVEELLVVTFTEAATEELRGRIRNNIHELRIACLRESTENPLYARLLDEIDDKKQAAQWLLLAERQMDEAAVFTIHGFCQRMLSLNAFESGMLFEQQLIEDESLLRYQACADFWRRHCYPLPREIAQVVFETWKGPQALLADINRYLQGEAPVIKAPPPDDETLASRHQQIVQRINALKQQWCEAVDELDGLMEASGIDRRKFNRGNQGKWIEKISAWAQSGTQSYQLPEALEKFSQRFLEERTKEGGAVPQHPLFVAIDELLSEPLTLRDLVITRALAEIRETVAREKRRRGELGFDDMLSRLDDALRSESGDALAAAIRTRFPVAMIDEFQDTDPQQYRIFRRIWRHQPDTALLLIGDPKQAIYAFRGADIFTYMKARGEVNAHYTLDTNWRSAPGMVNSVNRLFSQMDDAFMFREIPFQPVKYADKNQSLRFEFHGETQPAMTMWLMEGESCGIGDYQSYMAQVCAVQIRDWLKAGLSGEAILISGQDVRPVSAADISVLVRSRQEAALVRDALTHLAIPSVYLSNRDSVFETLEAQEMLWVLQAVMAPEKENTLRSALATSMMGLNARDIDMLNNNENAWDEVVEEFVGYRQIWQKRGVMPMLRALMSARQIAENLLATAGGERRLTDILHISELLQEAASQLESEHALVRWLSQHILEPDSNASSQQMRLESDNHLVQIVTIHKSKGLEYPLVWLPFITNFRVQEQAFYHDRNTFEAVLDLSEADESVALAEAERLAEDLRLLYVALTRSVWHCSLGVAPLVRRRGDKKGDTDVHQSALGRLLQKGEPMDAAGLRAAIETVCDENIVCRIPEAASMEPLPDAVALEASLNARQVQRIPGDSWRVTSYSGLQQRGHGIAQDLMPRLDIDATGVGEVVEEPELTPHQFPRGALPGTFLHSLFEDLDFTQPVEADWVQEKLALGGYDVCWEPVITAWVTSILHAPLNESGISLSQLSAREKQVEMEFYLPISQPLIAERLDALIRQFDPLSAGCPPLEFTQVRGMLKGFIDLVFRHNGRYYLLDYKSNWLGENSSAYTPEAMARAMQAHRYDLQYQLYTLALHRYLRHRIADYDYERHFGGVIYLFLRGVDSEQPQQGIYTTRPSEELIARMDEMFAGVALEDAS</sequence>
<comment type="catalytic activity">
    <reaction evidence="13 15">
        <text>Couples ATP hydrolysis with the unwinding of duplex DNA by translocating in the 3'-5' direction.</text>
        <dbReference type="EC" id="5.6.2.4"/>
    </reaction>
</comment>
<evidence type="ECO:0000256" key="2">
    <source>
        <dbReference type="ARBA" id="ARBA00022723"/>
    </source>
</evidence>
<feature type="binding site" evidence="16">
    <location>
        <begin position="23"/>
        <end position="30"/>
    </location>
    <ligand>
        <name>ATP</name>
        <dbReference type="ChEBI" id="CHEBI:30616"/>
    </ligand>
</feature>
<comment type="catalytic activity">
    <reaction evidence="14 15">
        <text>ATP + H2O = ADP + phosphate + H(+)</text>
        <dbReference type="Rhea" id="RHEA:13065"/>
        <dbReference type="ChEBI" id="CHEBI:15377"/>
        <dbReference type="ChEBI" id="CHEBI:15378"/>
        <dbReference type="ChEBI" id="CHEBI:30616"/>
        <dbReference type="ChEBI" id="CHEBI:43474"/>
        <dbReference type="ChEBI" id="CHEBI:456216"/>
        <dbReference type="EC" id="5.6.2.4"/>
    </reaction>
</comment>
<evidence type="ECO:0000256" key="11">
    <source>
        <dbReference type="ARBA" id="ARBA00023204"/>
    </source>
</evidence>
<dbReference type="GO" id="GO:0003677">
    <property type="term" value="F:DNA binding"/>
    <property type="evidence" value="ECO:0007669"/>
    <property type="project" value="UniProtKB-UniRule"/>
</dbReference>
<comment type="subunit">
    <text evidence="15">Heterotrimer of RecB, RecC and RecD. All subunits contribute to DNA-binding. Interacts with RecA.</text>
</comment>
<dbReference type="GO" id="GO:0005524">
    <property type="term" value="F:ATP binding"/>
    <property type="evidence" value="ECO:0007669"/>
    <property type="project" value="UniProtKB-UniRule"/>
</dbReference>
<evidence type="ECO:0000256" key="3">
    <source>
        <dbReference type="ARBA" id="ARBA00022741"/>
    </source>
</evidence>
<keyword evidence="12 15" id="KW-0413">Isomerase</keyword>
<dbReference type="HAMAP" id="MF_01485">
    <property type="entry name" value="RecB"/>
    <property type="match status" value="1"/>
</dbReference>
<dbReference type="PROSITE" id="PS51198">
    <property type="entry name" value="UVRD_HELICASE_ATP_BIND"/>
    <property type="match status" value="1"/>
</dbReference>
<dbReference type="Pfam" id="PF13361">
    <property type="entry name" value="UvrD_C"/>
    <property type="match status" value="1"/>
</dbReference>
<dbReference type="InterPro" id="IPR011335">
    <property type="entry name" value="Restrct_endonuc-II-like"/>
</dbReference>
<evidence type="ECO:0000313" key="19">
    <source>
        <dbReference type="EMBL" id="HAT1586218.1"/>
    </source>
</evidence>
<comment type="similarity">
    <text evidence="15">Belongs to the helicase family. UvrD subfamily.</text>
</comment>
<keyword evidence="7 15" id="KW-0269">Exonuclease</keyword>
<evidence type="ECO:0000256" key="16">
    <source>
        <dbReference type="PROSITE-ProRule" id="PRU00560"/>
    </source>
</evidence>
<evidence type="ECO:0000256" key="15">
    <source>
        <dbReference type="HAMAP-Rule" id="MF_01485"/>
    </source>
</evidence>
<evidence type="ECO:0000256" key="14">
    <source>
        <dbReference type="ARBA" id="ARBA00048988"/>
    </source>
</evidence>
<dbReference type="InterPro" id="IPR038726">
    <property type="entry name" value="PDDEXK_AddAB-type"/>
</dbReference>
<evidence type="ECO:0000259" key="18">
    <source>
        <dbReference type="PROSITE" id="PS51217"/>
    </source>
</evidence>
<dbReference type="PANTHER" id="PTHR11070:SF23">
    <property type="entry name" value="RECBCD ENZYME SUBUNIT RECB"/>
    <property type="match status" value="1"/>
</dbReference>
<dbReference type="AlphaFoldDB" id="A0A8H9NW06"/>
<dbReference type="NCBIfam" id="TIGR00609">
    <property type="entry name" value="recB"/>
    <property type="match status" value="1"/>
</dbReference>
<dbReference type="EC" id="3.1.11.5" evidence="15"/>
<dbReference type="PROSITE" id="PS51217">
    <property type="entry name" value="UVRD_HELICASE_CTER"/>
    <property type="match status" value="1"/>
</dbReference>
<feature type="region of interest" description="DNA-binding and helicase activity, interacts with RecC" evidence="15">
    <location>
        <begin position="1"/>
        <end position="855"/>
    </location>
</feature>
<dbReference type="GO" id="GO:0008854">
    <property type="term" value="F:exodeoxyribonuclease V activity"/>
    <property type="evidence" value="ECO:0007669"/>
    <property type="project" value="UniProtKB-EC"/>
</dbReference>
<comment type="domain">
    <text evidence="15">The N-terminal DNA-binding domain is a ssDNA-dependent ATPase and has ATP-dependent 3'-5' helicase function. This domain interacts with RecC.</text>
</comment>
<comment type="function">
    <text evidence="15">A helicase/nuclease that prepares dsDNA breaks (DSB) for recombinational DNA repair. Binds to DSBs and unwinds DNA via a highly rapid and processive ATP-dependent bidirectional helicase activity. Unwinds dsDNA until it encounters a Chi (crossover hotspot instigator) sequence from the 3' direction. Cuts ssDNA a few nucleotides 3' to the Chi site. The properties and activities of the enzyme are changed at Chi. The Chi-altered holoenzyme produces a long 3'-ssDNA overhang and facilitates RecA-binding to the ssDNA for homologous DNA recombination and repair. Holoenzyme degrades any linearized DNA that is unable to undergo homologous recombination. In the holoenzyme this subunit contributes ATPase, 3'-5' helicase, exonuclease activity and loads RecA onto ssDNA.</text>
</comment>
<dbReference type="GO" id="GO:0043138">
    <property type="term" value="F:3'-5' DNA helicase activity"/>
    <property type="evidence" value="ECO:0007669"/>
    <property type="project" value="UniProtKB-UniRule"/>
</dbReference>
<proteinExistence type="inferred from homology"/>
<dbReference type="Pfam" id="PF00580">
    <property type="entry name" value="UvrD-helicase"/>
    <property type="match status" value="1"/>
</dbReference>
<name>A0A8H9NW06_9ENTR</name>
<keyword evidence="2 15" id="KW-0479">Metal-binding</keyword>
<dbReference type="RefSeq" id="WP_174349471.1">
    <property type="nucleotide sequence ID" value="NZ_JAAMQE010000001.1"/>
</dbReference>
<dbReference type="GO" id="GO:0005829">
    <property type="term" value="C:cytosol"/>
    <property type="evidence" value="ECO:0007669"/>
    <property type="project" value="TreeGrafter"/>
</dbReference>
<dbReference type="Gene3D" id="3.40.50.300">
    <property type="entry name" value="P-loop containing nucleotide triphosphate hydrolases"/>
    <property type="match status" value="2"/>
</dbReference>
<dbReference type="InterPro" id="IPR014017">
    <property type="entry name" value="DNA_helicase_UvrD-like_C"/>
</dbReference>
<evidence type="ECO:0000256" key="7">
    <source>
        <dbReference type="ARBA" id="ARBA00022839"/>
    </source>
</evidence>
<evidence type="ECO:0000256" key="10">
    <source>
        <dbReference type="ARBA" id="ARBA00023125"/>
    </source>
</evidence>
<evidence type="ECO:0000256" key="8">
    <source>
        <dbReference type="ARBA" id="ARBA00022840"/>
    </source>
</evidence>
<dbReference type="SUPFAM" id="SSF52980">
    <property type="entry name" value="Restriction endonuclease-like"/>
    <property type="match status" value="1"/>
</dbReference>
<feature type="binding site" evidence="15">
    <location>
        <position position="1067"/>
    </location>
    <ligand>
        <name>Mg(2+)</name>
        <dbReference type="ChEBI" id="CHEBI:18420"/>
    </ligand>
</feature>
<dbReference type="InterPro" id="IPR027417">
    <property type="entry name" value="P-loop_NTPase"/>
</dbReference>
<dbReference type="Pfam" id="PF12705">
    <property type="entry name" value="PDDEXK_1"/>
    <property type="match status" value="1"/>
</dbReference>
<evidence type="ECO:0000256" key="1">
    <source>
        <dbReference type="ARBA" id="ARBA00022722"/>
    </source>
</evidence>
<dbReference type="InterPro" id="IPR011604">
    <property type="entry name" value="PDDEXK-like_dom_sf"/>
</dbReference>
<evidence type="ECO:0000256" key="5">
    <source>
        <dbReference type="ARBA" id="ARBA00022801"/>
    </source>
</evidence>
<keyword evidence="11 15" id="KW-0234">DNA repair</keyword>
<feature type="binding site" evidence="15">
    <location>
        <position position="1080"/>
    </location>
    <ligand>
        <name>Mg(2+)</name>
        <dbReference type="ChEBI" id="CHEBI:18420"/>
    </ligand>
</feature>
<dbReference type="GO" id="GO:0000724">
    <property type="term" value="P:double-strand break repair via homologous recombination"/>
    <property type="evidence" value="ECO:0007669"/>
    <property type="project" value="UniProtKB-UniRule"/>
</dbReference>
<feature type="region of interest" description="Nuclease activity, interacts with RecD and RecA" evidence="15">
    <location>
        <begin position="900"/>
        <end position="1181"/>
    </location>
</feature>
<keyword evidence="4 15" id="KW-0227">DNA damage</keyword>
<keyword evidence="6 15" id="KW-0347">Helicase</keyword>
<dbReference type="FunFam" id="3.90.320.10:FF:000003">
    <property type="entry name" value="RecBCD enzyme subunit RecB"/>
    <property type="match status" value="1"/>
</dbReference>
<evidence type="ECO:0000256" key="12">
    <source>
        <dbReference type="ARBA" id="ARBA00023235"/>
    </source>
</evidence>
<dbReference type="SUPFAM" id="SSF52540">
    <property type="entry name" value="P-loop containing nucleoside triphosphate hydrolases"/>
    <property type="match status" value="1"/>
</dbReference>
<keyword evidence="5 15" id="KW-0378">Hydrolase</keyword>
<dbReference type="GO" id="GO:0009338">
    <property type="term" value="C:exodeoxyribonuclease V complex"/>
    <property type="evidence" value="ECO:0007669"/>
    <property type="project" value="TreeGrafter"/>
</dbReference>
<keyword evidence="3 15" id="KW-0547">Nucleotide-binding</keyword>
<comment type="miscellaneous">
    <text evidence="15">In the RecBCD complex, RecB has a slow 3'-5' helicase, an exonuclease activity and loads RecA onto ssDNA, RecD has a fast 5'-3' helicase activity, while RecC stimulates the ATPase and processivity of the RecB helicase and contributes to recognition of the Chi site.</text>
</comment>
<dbReference type="PANTHER" id="PTHR11070">
    <property type="entry name" value="UVRD / RECB / PCRA DNA HELICASE FAMILY MEMBER"/>
    <property type="match status" value="1"/>
</dbReference>
<gene>
    <name evidence="15 19" type="primary">recB</name>
    <name evidence="19" type="ORF">I8Y00_002570</name>
</gene>
<keyword evidence="10 15" id="KW-0238">DNA-binding</keyword>
<accession>A0A8H9NW06</accession>
<keyword evidence="8 15" id="KW-0067">ATP-binding</keyword>
<dbReference type="InterPro" id="IPR000212">
    <property type="entry name" value="DNA_helicase_UvrD/REP"/>
</dbReference>
<feature type="domain" description="UvrD-like helicase ATP-binding" evidence="17">
    <location>
        <begin position="2"/>
        <end position="450"/>
    </location>
</feature>
<organism evidence="19">
    <name type="scientific">Citrobacter farmeri</name>
    <dbReference type="NCBI Taxonomy" id="67824"/>
    <lineage>
        <taxon>Bacteria</taxon>
        <taxon>Pseudomonadati</taxon>
        <taxon>Pseudomonadota</taxon>
        <taxon>Gammaproteobacteria</taxon>
        <taxon>Enterobacterales</taxon>
        <taxon>Enterobacteriaceae</taxon>
        <taxon>Citrobacter</taxon>
    </lineage>
</organism>
<dbReference type="Gene3D" id="1.10.3170.10">
    <property type="entry name" value="Recbcd, chain B, domain 2"/>
    <property type="match status" value="1"/>
</dbReference>
<protein>
    <recommendedName>
        <fullName evidence="15">RecBCD enzyme subunit RecB</fullName>
        <ecNumber evidence="15">3.1.11.5</ecNumber>
        <ecNumber evidence="15">5.6.2.4</ecNumber>
    </recommendedName>
    <alternativeName>
        <fullName evidence="15">DNA 3'-5' helicase subunit RecB</fullName>
    </alternativeName>
    <alternativeName>
        <fullName evidence="15">Exonuclease V subunit RecB</fullName>
        <shortName evidence="15">ExoV subunit RecB</shortName>
    </alternativeName>
    <alternativeName>
        <fullName evidence="15">Helicase/nuclease RecBCD subunit RecB</fullName>
    </alternativeName>
</protein>
<dbReference type="EC" id="5.6.2.4" evidence="15"/>
<reference evidence="19" key="1">
    <citation type="journal article" date="2018" name="Genome Biol.">
        <title>SKESA: strategic k-mer extension for scrupulous assemblies.</title>
        <authorList>
            <person name="Souvorov A."/>
            <person name="Agarwala R."/>
            <person name="Lipman D.J."/>
        </authorList>
    </citation>
    <scope>NUCLEOTIDE SEQUENCE</scope>
    <source>
        <strain evidence="19">YDC697-2</strain>
    </source>
</reference>
<keyword evidence="1 15" id="KW-0540">Nuclease</keyword>
<reference evidence="19" key="2">
    <citation type="submission" date="2020-11" db="EMBL/GenBank/DDBJ databases">
        <authorList>
            <consortium name="NCBI Pathogen Detection Project"/>
        </authorList>
    </citation>
    <scope>NUCLEOTIDE SEQUENCE</scope>
    <source>
        <strain evidence="19">YDC697-2</strain>
    </source>
</reference>
<evidence type="ECO:0000259" key="17">
    <source>
        <dbReference type="PROSITE" id="PS51198"/>
    </source>
</evidence>
<dbReference type="InterPro" id="IPR014016">
    <property type="entry name" value="UvrD-like_ATP-bd"/>
</dbReference>
<feature type="active site" description="For nuclease activity" evidence="15">
    <location>
        <position position="1080"/>
    </location>
</feature>